<protein>
    <submittedName>
        <fullName evidence="2">Uncharacterized protein</fullName>
    </submittedName>
</protein>
<evidence type="ECO:0000313" key="2">
    <source>
        <dbReference type="EMBL" id="CAK9862206.1"/>
    </source>
</evidence>
<reference evidence="2" key="1">
    <citation type="submission" date="2024-03" db="EMBL/GenBank/DDBJ databases">
        <authorList>
            <consortium name="ELIXIR-Norway"/>
            <consortium name="Elixir Norway"/>
        </authorList>
    </citation>
    <scope>NUCLEOTIDE SEQUENCE</scope>
</reference>
<sequence length="110" mass="13093">MKKNEKEKKNPNPVKRSRNDAAEEEEEEEEEINEGKNTKKRLEKVHSTALREFKNGERRRRKSEEIWKKNRREERDCVRRVSTLSERRGDEKVRVLDGDREEGEEAATAG</sequence>
<feature type="compositionally biased region" description="Basic and acidic residues" evidence="1">
    <location>
        <begin position="44"/>
        <end position="66"/>
    </location>
</feature>
<dbReference type="EMBL" id="OZ023713">
    <property type="protein sequence ID" value="CAK9862206.1"/>
    <property type="molecule type" value="Genomic_DNA"/>
</dbReference>
<feature type="region of interest" description="Disordered" evidence="1">
    <location>
        <begin position="1"/>
        <end position="66"/>
    </location>
</feature>
<evidence type="ECO:0000256" key="1">
    <source>
        <dbReference type="SAM" id="MobiDB-lite"/>
    </source>
</evidence>
<keyword evidence="3" id="KW-1185">Reference proteome</keyword>
<feature type="compositionally biased region" description="Basic and acidic residues" evidence="1">
    <location>
        <begin position="85"/>
        <end position="98"/>
    </location>
</feature>
<evidence type="ECO:0000313" key="3">
    <source>
        <dbReference type="Proteomes" id="UP001497522"/>
    </source>
</evidence>
<feature type="compositionally biased region" description="Acidic residues" evidence="1">
    <location>
        <begin position="22"/>
        <end position="32"/>
    </location>
</feature>
<accession>A0ABP1AI31</accession>
<dbReference type="Proteomes" id="UP001497522">
    <property type="component" value="Chromosome 12"/>
</dbReference>
<feature type="compositionally biased region" description="Basic and acidic residues" evidence="1">
    <location>
        <begin position="1"/>
        <end position="10"/>
    </location>
</feature>
<feature type="region of interest" description="Disordered" evidence="1">
    <location>
        <begin position="85"/>
        <end position="110"/>
    </location>
</feature>
<gene>
    <name evidence="2" type="ORF">CSSPJE1EN2_LOCUS5201</name>
</gene>
<proteinExistence type="predicted"/>
<organism evidence="2 3">
    <name type="scientific">Sphagnum jensenii</name>
    <dbReference type="NCBI Taxonomy" id="128206"/>
    <lineage>
        <taxon>Eukaryota</taxon>
        <taxon>Viridiplantae</taxon>
        <taxon>Streptophyta</taxon>
        <taxon>Embryophyta</taxon>
        <taxon>Bryophyta</taxon>
        <taxon>Sphagnophytina</taxon>
        <taxon>Sphagnopsida</taxon>
        <taxon>Sphagnales</taxon>
        <taxon>Sphagnaceae</taxon>
        <taxon>Sphagnum</taxon>
    </lineage>
</organism>
<name>A0ABP1AI31_9BRYO</name>
<feature type="compositionally biased region" description="Acidic residues" evidence="1">
    <location>
        <begin position="99"/>
        <end position="110"/>
    </location>
</feature>